<comment type="caution">
    <text evidence="1">The sequence shown here is derived from an EMBL/GenBank/DDBJ whole genome shotgun (WGS) entry which is preliminary data.</text>
</comment>
<feature type="non-terminal residue" evidence="1">
    <location>
        <position position="60"/>
    </location>
</feature>
<protein>
    <submittedName>
        <fullName evidence="1">Uncharacterized protein</fullName>
    </submittedName>
</protein>
<name>A0AAW1U7C1_9CUCU</name>
<keyword evidence="2" id="KW-1185">Reference proteome</keyword>
<dbReference type="Proteomes" id="UP001431783">
    <property type="component" value="Unassembled WGS sequence"/>
</dbReference>
<accession>A0AAW1U7C1</accession>
<evidence type="ECO:0000313" key="1">
    <source>
        <dbReference type="EMBL" id="KAK9876564.1"/>
    </source>
</evidence>
<sequence length="60" mass="6822">MQLLTTGRCATPNPALVATPLADVEESADVVTARGREAERRRLLRAIWREVDEKKRRKYG</sequence>
<reference evidence="1 2" key="1">
    <citation type="submission" date="2023-03" db="EMBL/GenBank/DDBJ databases">
        <title>Genome insight into feeding habits of ladybird beetles.</title>
        <authorList>
            <person name="Li H.-S."/>
            <person name="Huang Y.-H."/>
            <person name="Pang H."/>
        </authorList>
    </citation>
    <scope>NUCLEOTIDE SEQUENCE [LARGE SCALE GENOMIC DNA]</scope>
    <source>
        <strain evidence="1">SYSU_2023b</strain>
        <tissue evidence="1">Whole body</tissue>
    </source>
</reference>
<evidence type="ECO:0000313" key="2">
    <source>
        <dbReference type="Proteomes" id="UP001431783"/>
    </source>
</evidence>
<dbReference type="AlphaFoldDB" id="A0AAW1U7C1"/>
<organism evidence="1 2">
    <name type="scientific">Henosepilachna vigintioctopunctata</name>
    <dbReference type="NCBI Taxonomy" id="420089"/>
    <lineage>
        <taxon>Eukaryota</taxon>
        <taxon>Metazoa</taxon>
        <taxon>Ecdysozoa</taxon>
        <taxon>Arthropoda</taxon>
        <taxon>Hexapoda</taxon>
        <taxon>Insecta</taxon>
        <taxon>Pterygota</taxon>
        <taxon>Neoptera</taxon>
        <taxon>Endopterygota</taxon>
        <taxon>Coleoptera</taxon>
        <taxon>Polyphaga</taxon>
        <taxon>Cucujiformia</taxon>
        <taxon>Coccinelloidea</taxon>
        <taxon>Coccinellidae</taxon>
        <taxon>Epilachninae</taxon>
        <taxon>Epilachnini</taxon>
        <taxon>Henosepilachna</taxon>
    </lineage>
</organism>
<dbReference type="EMBL" id="JARQZJ010000037">
    <property type="protein sequence ID" value="KAK9876564.1"/>
    <property type="molecule type" value="Genomic_DNA"/>
</dbReference>
<proteinExistence type="predicted"/>
<gene>
    <name evidence="1" type="ORF">WA026_013940</name>
</gene>